<dbReference type="RefSeq" id="WP_031575772.1">
    <property type="nucleotide sequence ID" value="NZ_DAMANS010000031.1"/>
</dbReference>
<name>A0A1G8NM46_9CLOT</name>
<protein>
    <submittedName>
        <fullName evidence="1">Uncharacterized protein</fullName>
    </submittedName>
</protein>
<accession>A0A1G8NM46</accession>
<reference evidence="1 2" key="1">
    <citation type="submission" date="2016-10" db="EMBL/GenBank/DDBJ databases">
        <authorList>
            <person name="de Groot N.N."/>
        </authorList>
    </citation>
    <scope>NUCLEOTIDE SEQUENCE [LARGE SCALE GENOMIC DNA]</scope>
    <source>
        <strain evidence="1 2">CGMCC 1.5058</strain>
    </source>
</reference>
<dbReference type="AlphaFoldDB" id="A0A1G8NM46"/>
<dbReference type="EMBL" id="FNDZ01000004">
    <property type="protein sequence ID" value="SDI81197.1"/>
    <property type="molecule type" value="Genomic_DNA"/>
</dbReference>
<gene>
    <name evidence="1" type="ORF">SAMN05421804_104243</name>
</gene>
<evidence type="ECO:0000313" key="2">
    <source>
        <dbReference type="Proteomes" id="UP000183255"/>
    </source>
</evidence>
<sequence length="110" mass="12799">MYRDIIDGDKLKKLLPDLPEDLSNGELEIFIRPYSDDSKKLEEVLRKIKKQVNRSAFLGKEKEVFFFEAEEVPDDLRKPLTSKLKELGYNADIKEGARGTVILTLRWKNT</sequence>
<dbReference type="Proteomes" id="UP000183255">
    <property type="component" value="Unassembled WGS sequence"/>
</dbReference>
<proteinExistence type="predicted"/>
<organism evidence="1 2">
    <name type="scientific">Proteiniclasticum ruminis</name>
    <dbReference type="NCBI Taxonomy" id="398199"/>
    <lineage>
        <taxon>Bacteria</taxon>
        <taxon>Bacillati</taxon>
        <taxon>Bacillota</taxon>
        <taxon>Clostridia</taxon>
        <taxon>Eubacteriales</taxon>
        <taxon>Clostridiaceae</taxon>
        <taxon>Proteiniclasticum</taxon>
    </lineage>
</organism>
<evidence type="ECO:0000313" key="1">
    <source>
        <dbReference type="EMBL" id="SDI81197.1"/>
    </source>
</evidence>